<evidence type="ECO:0000256" key="2">
    <source>
        <dbReference type="SAM" id="Phobius"/>
    </source>
</evidence>
<dbReference type="AlphaFoldDB" id="A0A7W6UZA0"/>
<dbReference type="Proteomes" id="UP000576087">
    <property type="component" value="Unassembled WGS sequence"/>
</dbReference>
<keyword evidence="1" id="KW-0175">Coiled coil</keyword>
<dbReference type="Pfam" id="PF25963">
    <property type="entry name" value="Beta-barrel_AAEA"/>
    <property type="match status" value="1"/>
</dbReference>
<dbReference type="Proteomes" id="UP000520770">
    <property type="component" value="Unassembled WGS sequence"/>
</dbReference>
<dbReference type="InterPro" id="IPR058625">
    <property type="entry name" value="MdtA-like_BSH"/>
</dbReference>
<evidence type="ECO:0000313" key="9">
    <source>
        <dbReference type="Proteomes" id="UP000524535"/>
    </source>
</evidence>
<name>A0A7W6UZA0_9HYPH</name>
<dbReference type="Gene3D" id="2.40.50.100">
    <property type="match status" value="1"/>
</dbReference>
<dbReference type="Pfam" id="PF25917">
    <property type="entry name" value="BSH_RND"/>
    <property type="match status" value="1"/>
</dbReference>
<keyword evidence="2" id="KW-0472">Membrane</keyword>
<dbReference type="SUPFAM" id="SSF111369">
    <property type="entry name" value="HlyD-like secretion proteins"/>
    <property type="match status" value="2"/>
</dbReference>
<organism evidence="7 10">
    <name type="scientific">Aliirhizobium cellulosilyticum</name>
    <dbReference type="NCBI Taxonomy" id="393664"/>
    <lineage>
        <taxon>Bacteria</taxon>
        <taxon>Pseudomonadati</taxon>
        <taxon>Pseudomonadota</taxon>
        <taxon>Alphaproteobacteria</taxon>
        <taxon>Hyphomicrobiales</taxon>
        <taxon>Rhizobiaceae</taxon>
        <taxon>Aliirhizobium</taxon>
    </lineage>
</organism>
<dbReference type="PANTHER" id="PTHR30386:SF24">
    <property type="entry name" value="MULTIDRUG RESISTANCE EFFLUX PUMP"/>
    <property type="match status" value="1"/>
</dbReference>
<dbReference type="EMBL" id="JACIGY010000003">
    <property type="protein sequence ID" value="MBB4412425.1"/>
    <property type="molecule type" value="Genomic_DNA"/>
</dbReference>
<keyword evidence="2" id="KW-1133">Transmembrane helix</keyword>
<dbReference type="InterPro" id="IPR050739">
    <property type="entry name" value="MFP"/>
</dbReference>
<dbReference type="InterPro" id="IPR058634">
    <property type="entry name" value="AaeA-lik-b-barrel"/>
</dbReference>
<gene>
    <name evidence="6" type="ORF">GGE31_002938</name>
    <name evidence="5" type="ORF">GGE33_003115</name>
    <name evidence="7" type="ORF">GGE35_002879</name>
</gene>
<feature type="domain" description="p-hydroxybenzoic acid efflux pump subunit AaeA-like beta-barrel" evidence="4">
    <location>
        <begin position="268"/>
        <end position="360"/>
    </location>
</feature>
<comment type="caution">
    <text evidence="7">The sequence shown here is derived from an EMBL/GenBank/DDBJ whole genome shotgun (WGS) entry which is preliminary data.</text>
</comment>
<dbReference type="Gene3D" id="1.10.287.470">
    <property type="entry name" value="Helix hairpin bin"/>
    <property type="match status" value="1"/>
</dbReference>
<evidence type="ECO:0000259" key="3">
    <source>
        <dbReference type="Pfam" id="PF25917"/>
    </source>
</evidence>
<dbReference type="Gene3D" id="2.40.30.170">
    <property type="match status" value="1"/>
</dbReference>
<evidence type="ECO:0000313" key="6">
    <source>
        <dbReference type="EMBL" id="MBB4412425.1"/>
    </source>
</evidence>
<keyword evidence="2" id="KW-0812">Transmembrane</keyword>
<evidence type="ECO:0000313" key="7">
    <source>
        <dbReference type="EMBL" id="MBB4447057.1"/>
    </source>
</evidence>
<proteinExistence type="predicted"/>
<keyword evidence="9" id="KW-1185">Reference proteome</keyword>
<protein>
    <submittedName>
        <fullName evidence="7">Membrane fusion protein (Multidrug efflux system)</fullName>
    </submittedName>
</protein>
<dbReference type="PANTHER" id="PTHR30386">
    <property type="entry name" value="MEMBRANE FUSION SUBUNIT OF EMRAB-TOLC MULTIDRUG EFFLUX PUMP"/>
    <property type="match status" value="1"/>
</dbReference>
<feature type="domain" description="Multidrug resistance protein MdtA-like barrel-sandwich hybrid" evidence="3">
    <location>
        <begin position="71"/>
        <end position="257"/>
    </location>
</feature>
<dbReference type="EMBL" id="JACIGW010000003">
    <property type="protein sequence ID" value="MBB4349353.1"/>
    <property type="molecule type" value="Genomic_DNA"/>
</dbReference>
<feature type="transmembrane region" description="Helical" evidence="2">
    <location>
        <begin position="31"/>
        <end position="51"/>
    </location>
</feature>
<dbReference type="Proteomes" id="UP000524535">
    <property type="component" value="Unassembled WGS sequence"/>
</dbReference>
<evidence type="ECO:0000313" key="10">
    <source>
        <dbReference type="Proteomes" id="UP000576087"/>
    </source>
</evidence>
<feature type="coiled-coil region" evidence="1">
    <location>
        <begin position="109"/>
        <end position="136"/>
    </location>
</feature>
<dbReference type="RefSeq" id="WP_183824453.1">
    <property type="nucleotide sequence ID" value="NZ_JACIGW010000003.1"/>
</dbReference>
<evidence type="ECO:0000256" key="1">
    <source>
        <dbReference type="SAM" id="Coils"/>
    </source>
</evidence>
<dbReference type="EMBL" id="JACIHM010000003">
    <property type="protein sequence ID" value="MBB4447057.1"/>
    <property type="molecule type" value="Genomic_DNA"/>
</dbReference>
<sequence>MTESSLGISSDATTPRASAVLEALKRMAIPILAVAVIGAAIISVVADWNVWIAGASSQSTDDATVSADISTLSAQVSGTIKSFPVNDYERVTKGQLIAEIDPKGYLAAVAIATANLDAAKATLANLSNQIDLQRAVIAAAAAQNSSAVAEQNQADEEYQRQINLGEATSKQMLQQAQAVDLQSQAAVISTAAAMEQQAAQLKVLQGQKPLLESQVDAAAGNLEMAEINQSYTSVYAPFDGLLGKRLVHVGDYVSTGTGLVSEIPLPNVYVMANFKETQLSRMRIGDSAEISVDTFPGQTLRGRVAEVAPASGSVSALLPPDNATGNYTKVVQRIPVKISFDPDQSLIRSLRPGMSATVKVDTPGTSQR</sequence>
<dbReference type="GO" id="GO:0055085">
    <property type="term" value="P:transmembrane transport"/>
    <property type="evidence" value="ECO:0007669"/>
    <property type="project" value="InterPro"/>
</dbReference>
<reference evidence="8 9" key="1">
    <citation type="submission" date="2020-08" db="EMBL/GenBank/DDBJ databases">
        <title>Genomic Encyclopedia of Type Strains, Phase IV (KMG-V): Genome sequencing to study the core and pangenomes of soil and plant-associated prokaryotes.</title>
        <authorList>
            <person name="Whitman W."/>
        </authorList>
    </citation>
    <scope>NUCLEOTIDE SEQUENCE [LARGE SCALE GENOMIC DNA]</scope>
    <source>
        <strain evidence="6 9">SEMIA 444</strain>
        <strain evidence="5 8">SEMIA 448</strain>
        <strain evidence="7 10">SEMIA 452</strain>
    </source>
</reference>
<accession>A0A7W6UZA0</accession>
<evidence type="ECO:0000313" key="5">
    <source>
        <dbReference type="EMBL" id="MBB4349353.1"/>
    </source>
</evidence>
<evidence type="ECO:0000259" key="4">
    <source>
        <dbReference type="Pfam" id="PF25963"/>
    </source>
</evidence>
<evidence type="ECO:0000313" key="8">
    <source>
        <dbReference type="Proteomes" id="UP000520770"/>
    </source>
</evidence>